<feature type="domain" description="Stress-response A/B barrel" evidence="1">
    <location>
        <begin position="4"/>
        <end position="99"/>
    </location>
</feature>
<dbReference type="InterPro" id="IPR013097">
    <property type="entry name" value="Dabb"/>
</dbReference>
<dbReference type="InterPro" id="IPR011008">
    <property type="entry name" value="Dimeric_a/b-barrel"/>
</dbReference>
<gene>
    <name evidence="2" type="ORF">LF1_20430</name>
</gene>
<accession>A0A5B1CIG6</accession>
<evidence type="ECO:0000313" key="3">
    <source>
        <dbReference type="Proteomes" id="UP000322699"/>
    </source>
</evidence>
<comment type="caution">
    <text evidence="2">The sequence shown here is derived from an EMBL/GenBank/DDBJ whole genome shotgun (WGS) entry which is preliminary data.</text>
</comment>
<dbReference type="RefSeq" id="WP_068262924.1">
    <property type="nucleotide sequence ID" value="NZ_LWSK01000041.1"/>
</dbReference>
<dbReference type="OrthoDB" id="8114960at2"/>
<proteinExistence type="predicted"/>
<dbReference type="Proteomes" id="UP000322699">
    <property type="component" value="Unassembled WGS sequence"/>
</dbReference>
<dbReference type="Gene3D" id="3.30.70.100">
    <property type="match status" value="1"/>
</dbReference>
<dbReference type="AlphaFoldDB" id="A0A5B1CIG6"/>
<evidence type="ECO:0000313" key="2">
    <source>
        <dbReference type="EMBL" id="KAA1259509.1"/>
    </source>
</evidence>
<evidence type="ECO:0000259" key="1">
    <source>
        <dbReference type="PROSITE" id="PS51502"/>
    </source>
</evidence>
<dbReference type="Pfam" id="PF07876">
    <property type="entry name" value="Dabb"/>
    <property type="match status" value="1"/>
</dbReference>
<dbReference type="PROSITE" id="PS51502">
    <property type="entry name" value="S_R_A_B_BARREL"/>
    <property type="match status" value="1"/>
</dbReference>
<name>A0A5B1CIG6_9BACT</name>
<keyword evidence="3" id="KW-1185">Reference proteome</keyword>
<protein>
    <submittedName>
        <fullName evidence="2">Stress responsive A/B Barrel Domain protein</fullName>
    </submittedName>
</protein>
<dbReference type="SUPFAM" id="SSF54909">
    <property type="entry name" value="Dimeric alpha+beta barrel"/>
    <property type="match status" value="1"/>
</dbReference>
<sequence>MPKLAHIVYFTLKERTAESIEHLLSECRHYLNSHDGLISFDLGTHVKDLDREVNGDFDVSLHLIFADRASQDTYQVSDRHQTFIANNKATWQNVVVYDSYIV</sequence>
<organism evidence="2 3">
    <name type="scientific">Rubripirellula obstinata</name>
    <dbReference type="NCBI Taxonomy" id="406547"/>
    <lineage>
        <taxon>Bacteria</taxon>
        <taxon>Pseudomonadati</taxon>
        <taxon>Planctomycetota</taxon>
        <taxon>Planctomycetia</taxon>
        <taxon>Pirellulales</taxon>
        <taxon>Pirellulaceae</taxon>
        <taxon>Rubripirellula</taxon>
    </lineage>
</organism>
<reference evidence="2 3" key="1">
    <citation type="submission" date="2019-08" db="EMBL/GenBank/DDBJ databases">
        <title>Deep-cultivation of Planctomycetes and their phenomic and genomic characterization uncovers novel biology.</title>
        <authorList>
            <person name="Wiegand S."/>
            <person name="Jogler M."/>
            <person name="Boedeker C."/>
            <person name="Pinto D."/>
            <person name="Vollmers J."/>
            <person name="Rivas-Marin E."/>
            <person name="Kohn T."/>
            <person name="Peeters S.H."/>
            <person name="Heuer A."/>
            <person name="Rast P."/>
            <person name="Oberbeckmann S."/>
            <person name="Bunk B."/>
            <person name="Jeske O."/>
            <person name="Meyerdierks A."/>
            <person name="Storesund J.E."/>
            <person name="Kallscheuer N."/>
            <person name="Luecker S."/>
            <person name="Lage O.M."/>
            <person name="Pohl T."/>
            <person name="Merkel B.J."/>
            <person name="Hornburger P."/>
            <person name="Mueller R.-W."/>
            <person name="Bruemmer F."/>
            <person name="Labrenz M."/>
            <person name="Spormann A.M."/>
            <person name="Op Den Camp H."/>
            <person name="Overmann J."/>
            <person name="Amann R."/>
            <person name="Jetten M.S.M."/>
            <person name="Mascher T."/>
            <person name="Medema M.H."/>
            <person name="Devos D.P."/>
            <person name="Kaster A.-K."/>
            <person name="Ovreas L."/>
            <person name="Rohde M."/>
            <person name="Galperin M.Y."/>
            <person name="Jogler C."/>
        </authorList>
    </citation>
    <scope>NUCLEOTIDE SEQUENCE [LARGE SCALE GENOMIC DNA]</scope>
    <source>
        <strain evidence="2 3">LF1</strain>
    </source>
</reference>
<dbReference type="SMART" id="SM00886">
    <property type="entry name" value="Dabb"/>
    <property type="match status" value="1"/>
</dbReference>
<dbReference type="EMBL" id="VRLW01000001">
    <property type="protein sequence ID" value="KAA1259509.1"/>
    <property type="molecule type" value="Genomic_DNA"/>
</dbReference>